<dbReference type="KEGG" id="gfe:Gferi_26575"/>
<dbReference type="AlphaFoldDB" id="A0A1D8GPC8"/>
<name>A0A1D8GPC8_9FIRM</name>
<proteinExistence type="predicted"/>
<evidence type="ECO:0000313" key="2">
    <source>
        <dbReference type="Proteomes" id="UP000095743"/>
    </source>
</evidence>
<sequence length="191" mass="22190">MCTPITPSIGPTKNRIYNRQLPWFDGIEDKIQSAVIQNSTRALLSNILHSAGMLCIEFLYDAHNQALCSHGNLLRKYEKNITEVHQKNLLKLFSGFLLCKYFHDETVVSSIEHHIIEQALFDLYEFNEADIQNYNMVKCTFQTNGKQVQYCLLTRKLLADNLLQVSFNSKNFVDLIQSYTHTVYYEVLLQM</sequence>
<dbReference type="RefSeq" id="WP_069981119.1">
    <property type="nucleotide sequence ID" value="NZ_CP017269.1"/>
</dbReference>
<dbReference type="Proteomes" id="UP000095743">
    <property type="component" value="Chromosome"/>
</dbReference>
<organism evidence="1 2">
    <name type="scientific">Geosporobacter ferrireducens</name>
    <dbReference type="NCBI Taxonomy" id="1424294"/>
    <lineage>
        <taxon>Bacteria</taxon>
        <taxon>Bacillati</taxon>
        <taxon>Bacillota</taxon>
        <taxon>Clostridia</taxon>
        <taxon>Peptostreptococcales</taxon>
        <taxon>Thermotaleaceae</taxon>
        <taxon>Geosporobacter</taxon>
    </lineage>
</organism>
<reference evidence="1 2" key="1">
    <citation type="submission" date="2016-09" db="EMBL/GenBank/DDBJ databases">
        <title>Genomic analysis reveals versatility of anaerobic energy metabolism of Geosporobacter ferrireducens IRF9 of phylum Firmicutes.</title>
        <authorList>
            <person name="Kim S.-J."/>
        </authorList>
    </citation>
    <scope>NUCLEOTIDE SEQUENCE [LARGE SCALE GENOMIC DNA]</scope>
    <source>
        <strain evidence="1 2">IRF9</strain>
    </source>
</reference>
<dbReference type="EMBL" id="CP017269">
    <property type="protein sequence ID" value="AOT72810.1"/>
    <property type="molecule type" value="Genomic_DNA"/>
</dbReference>
<evidence type="ECO:0000313" key="1">
    <source>
        <dbReference type="EMBL" id="AOT72810.1"/>
    </source>
</evidence>
<keyword evidence="2" id="KW-1185">Reference proteome</keyword>
<protein>
    <submittedName>
        <fullName evidence="1">Uncharacterized protein</fullName>
    </submittedName>
</protein>
<gene>
    <name evidence="1" type="ORF">Gferi_26575</name>
</gene>
<accession>A0A1D8GPC8</accession>